<name>A0A923KIL5_9BURK</name>
<proteinExistence type="predicted"/>
<dbReference type="RefSeq" id="WP_186912787.1">
    <property type="nucleotide sequence ID" value="NZ_JACOFV010000010.1"/>
</dbReference>
<organism evidence="2 3">
    <name type="scientific">Undibacterium jejuense</name>
    <dbReference type="NCBI Taxonomy" id="1344949"/>
    <lineage>
        <taxon>Bacteria</taxon>
        <taxon>Pseudomonadati</taxon>
        <taxon>Pseudomonadota</taxon>
        <taxon>Betaproteobacteria</taxon>
        <taxon>Burkholderiales</taxon>
        <taxon>Oxalobacteraceae</taxon>
        <taxon>Undibacterium</taxon>
    </lineage>
</organism>
<comment type="caution">
    <text evidence="2">The sequence shown here is derived from an EMBL/GenBank/DDBJ whole genome shotgun (WGS) entry which is preliminary data.</text>
</comment>
<dbReference type="Proteomes" id="UP000634011">
    <property type="component" value="Unassembled WGS sequence"/>
</dbReference>
<evidence type="ECO:0000256" key="1">
    <source>
        <dbReference type="SAM" id="SignalP"/>
    </source>
</evidence>
<sequence length="184" mass="20720">MKLTIVTRYLAILSLVLLASCASKVDTAIYRQEKPSLDLRQYFNGTVDAWGMFQDRSGKIVKRFTVVMQCKWEGDTGTLDEAFSYSDGTKQRRVWTLKQTAPDRFTGTAADVVGNAEGVVSGNTLHWNYVLALPVDDSIYHVDFDDLMVLMDDKVMLNRAIMRKFGVELGSVTLSFTKRDGMIK</sequence>
<feature type="chain" id="PRO_5037297725" evidence="1">
    <location>
        <begin position="25"/>
        <end position="184"/>
    </location>
</feature>
<keyword evidence="1" id="KW-0732">Signal</keyword>
<protein>
    <submittedName>
        <fullName evidence="2">DUF3833 domain-containing protein</fullName>
    </submittedName>
</protein>
<dbReference type="EMBL" id="JACOFV010000010">
    <property type="protein sequence ID" value="MBC3862842.1"/>
    <property type="molecule type" value="Genomic_DNA"/>
</dbReference>
<accession>A0A923KIL5</accession>
<reference evidence="2" key="1">
    <citation type="submission" date="2020-08" db="EMBL/GenBank/DDBJ databases">
        <title>Novel species isolated from subtropical streams in China.</title>
        <authorList>
            <person name="Lu H."/>
        </authorList>
    </citation>
    <scope>NUCLEOTIDE SEQUENCE</scope>
    <source>
        <strain evidence="2">KACC 12607</strain>
    </source>
</reference>
<dbReference type="AlphaFoldDB" id="A0A923KIL5"/>
<dbReference type="PROSITE" id="PS51257">
    <property type="entry name" value="PROKAR_LIPOPROTEIN"/>
    <property type="match status" value="1"/>
</dbReference>
<feature type="signal peptide" evidence="1">
    <location>
        <begin position="1"/>
        <end position="24"/>
    </location>
</feature>
<keyword evidence="3" id="KW-1185">Reference proteome</keyword>
<dbReference type="InterPro" id="IPR024409">
    <property type="entry name" value="DUF3833"/>
</dbReference>
<gene>
    <name evidence="2" type="ORF">H8K32_12070</name>
</gene>
<dbReference type="Pfam" id="PF12915">
    <property type="entry name" value="DUF3833"/>
    <property type="match status" value="1"/>
</dbReference>
<evidence type="ECO:0000313" key="2">
    <source>
        <dbReference type="EMBL" id="MBC3862842.1"/>
    </source>
</evidence>
<evidence type="ECO:0000313" key="3">
    <source>
        <dbReference type="Proteomes" id="UP000634011"/>
    </source>
</evidence>